<gene>
    <name evidence="5" type="ORF">GJ697_24475</name>
</gene>
<sequence length="399" mass="43393">MTVLACLLAVVALLCLLLAAHPFITYPQSLALIRRLRPAPPAAAAAAAAAAAPTTPTFGVFVCAYNEEAVIAQTLERLIALRAAAPSLEIMVHVDHSSDRTAEIARRYADQLTCLLVAGERRGKTEGMNLLVAQSRADILLFTDASVAIDPGAFAHFERHFRDPRVGAVCGKQVFTHTDGSASAGANAAYWRLEERIKALESEIGSIMTLDGSLYALRNGLRTAPPADIVDDFYIPFMIMRDGYRVIQSQEARSSEPSVTVDQEEFRRKIRIACQGFNAHRVVWPTIRAMDGLTRYMYVSHKLVRWFTIYLLAGCLLATYGALLAAGWYALAGLLTAAIVLTLVLGLGLRLKPFSTITNILAAFTGVGLGVWQSIKGHRYQVWEPPASARHISGNKGKS</sequence>
<dbReference type="PANTHER" id="PTHR43630:SF1">
    <property type="entry name" value="POLY-BETA-1,6-N-ACETYL-D-GLUCOSAMINE SYNTHASE"/>
    <property type="match status" value="1"/>
</dbReference>
<proteinExistence type="inferred from homology"/>
<evidence type="ECO:0000256" key="3">
    <source>
        <dbReference type="ARBA" id="ARBA00022679"/>
    </source>
</evidence>
<protein>
    <submittedName>
        <fullName evidence="5">Glycosyltransferase</fullName>
    </submittedName>
</protein>
<evidence type="ECO:0000256" key="4">
    <source>
        <dbReference type="SAM" id="Phobius"/>
    </source>
</evidence>
<dbReference type="SUPFAM" id="SSF53448">
    <property type="entry name" value="Nucleotide-diphospho-sugar transferases"/>
    <property type="match status" value="1"/>
</dbReference>
<keyword evidence="3 5" id="KW-0808">Transferase</keyword>
<evidence type="ECO:0000256" key="2">
    <source>
        <dbReference type="ARBA" id="ARBA00022676"/>
    </source>
</evidence>
<organism evidence="5 6">
    <name type="scientific">Duganella alba</name>
    <dbReference type="NCBI Taxonomy" id="2666081"/>
    <lineage>
        <taxon>Bacteria</taxon>
        <taxon>Pseudomonadati</taxon>
        <taxon>Pseudomonadota</taxon>
        <taxon>Betaproteobacteria</taxon>
        <taxon>Burkholderiales</taxon>
        <taxon>Oxalobacteraceae</taxon>
        <taxon>Telluria group</taxon>
        <taxon>Duganella</taxon>
    </lineage>
</organism>
<dbReference type="Proteomes" id="UP000481037">
    <property type="component" value="Unassembled WGS sequence"/>
</dbReference>
<dbReference type="AlphaFoldDB" id="A0A6L5QMD6"/>
<keyword evidence="4" id="KW-0812">Transmembrane</keyword>
<evidence type="ECO:0000256" key="1">
    <source>
        <dbReference type="ARBA" id="ARBA00006739"/>
    </source>
</evidence>
<evidence type="ECO:0000313" key="6">
    <source>
        <dbReference type="Proteomes" id="UP000481037"/>
    </source>
</evidence>
<dbReference type="EMBL" id="WKJM01000027">
    <property type="protein sequence ID" value="MRX10983.1"/>
    <property type="molecule type" value="Genomic_DNA"/>
</dbReference>
<dbReference type="Pfam" id="PF13641">
    <property type="entry name" value="Glyco_tranf_2_3"/>
    <property type="match status" value="1"/>
</dbReference>
<dbReference type="GO" id="GO:0016757">
    <property type="term" value="F:glycosyltransferase activity"/>
    <property type="evidence" value="ECO:0007669"/>
    <property type="project" value="UniProtKB-KW"/>
</dbReference>
<comment type="caution">
    <text evidence="5">The sequence shown here is derived from an EMBL/GenBank/DDBJ whole genome shotgun (WGS) entry which is preliminary data.</text>
</comment>
<keyword evidence="4" id="KW-1133">Transmembrane helix</keyword>
<keyword evidence="2" id="KW-0328">Glycosyltransferase</keyword>
<dbReference type="RefSeq" id="WP_154369044.1">
    <property type="nucleotide sequence ID" value="NZ_WKJM01000027.1"/>
</dbReference>
<reference evidence="5 6" key="1">
    <citation type="submission" date="2019-11" db="EMBL/GenBank/DDBJ databases">
        <title>Novel species isolated from a subtropical stream in China.</title>
        <authorList>
            <person name="Lu H."/>
        </authorList>
    </citation>
    <scope>NUCLEOTIDE SEQUENCE [LARGE SCALE GENOMIC DNA]</scope>
    <source>
        <strain evidence="5 6">FT25W</strain>
    </source>
</reference>
<accession>A0A6L5QMD6</accession>
<feature type="transmembrane region" description="Helical" evidence="4">
    <location>
        <begin position="43"/>
        <end position="65"/>
    </location>
</feature>
<evidence type="ECO:0000313" key="5">
    <source>
        <dbReference type="EMBL" id="MRX10983.1"/>
    </source>
</evidence>
<keyword evidence="4" id="KW-0472">Membrane</keyword>
<dbReference type="InterPro" id="IPR029044">
    <property type="entry name" value="Nucleotide-diphossugar_trans"/>
</dbReference>
<name>A0A6L5QMD6_9BURK</name>
<feature type="transmembrane region" description="Helical" evidence="4">
    <location>
        <begin position="328"/>
        <end position="349"/>
    </location>
</feature>
<comment type="similarity">
    <text evidence="1">Belongs to the glycosyltransferase 2 family.</text>
</comment>
<dbReference type="PANTHER" id="PTHR43630">
    <property type="entry name" value="POLY-BETA-1,6-N-ACETYL-D-GLUCOSAMINE SYNTHASE"/>
    <property type="match status" value="1"/>
</dbReference>
<feature type="transmembrane region" description="Helical" evidence="4">
    <location>
        <begin position="303"/>
        <end position="322"/>
    </location>
</feature>
<dbReference type="Gene3D" id="3.90.550.10">
    <property type="entry name" value="Spore Coat Polysaccharide Biosynthesis Protein SpsA, Chain A"/>
    <property type="match status" value="1"/>
</dbReference>
<keyword evidence="6" id="KW-1185">Reference proteome</keyword>